<evidence type="ECO:0000256" key="4">
    <source>
        <dbReference type="ARBA" id="ARBA00022527"/>
    </source>
</evidence>
<evidence type="ECO:0000256" key="6">
    <source>
        <dbReference type="ARBA" id="ARBA00022679"/>
    </source>
</evidence>
<dbReference type="InterPro" id="IPR017441">
    <property type="entry name" value="Protein_kinase_ATP_BS"/>
</dbReference>
<evidence type="ECO:0000256" key="17">
    <source>
        <dbReference type="ARBA" id="ARBA00048679"/>
    </source>
</evidence>
<dbReference type="EC" id="2.7.11.1" evidence="2"/>
<keyword evidence="7 20" id="KW-0812">Transmembrane</keyword>
<evidence type="ECO:0000256" key="20">
    <source>
        <dbReference type="SAM" id="Phobius"/>
    </source>
</evidence>
<evidence type="ECO:0000256" key="21">
    <source>
        <dbReference type="SAM" id="SignalP"/>
    </source>
</evidence>
<evidence type="ECO:0000256" key="11">
    <source>
        <dbReference type="ARBA" id="ARBA00022840"/>
    </source>
</evidence>
<dbReference type="InterPro" id="IPR000719">
    <property type="entry name" value="Prot_kinase_dom"/>
</dbReference>
<evidence type="ECO:0000256" key="7">
    <source>
        <dbReference type="ARBA" id="ARBA00022692"/>
    </source>
</evidence>
<evidence type="ECO:0000313" key="24">
    <source>
        <dbReference type="Proteomes" id="UP001140949"/>
    </source>
</evidence>
<feature type="chain" id="PRO_5043971373" description="non-specific serine/threonine protein kinase" evidence="21">
    <location>
        <begin position="20"/>
        <end position="691"/>
    </location>
</feature>
<reference evidence="23" key="2">
    <citation type="submission" date="2023-04" db="EMBL/GenBank/DDBJ databases">
        <authorList>
            <person name="Bruccoleri R.E."/>
            <person name="Oakeley E.J."/>
            <person name="Faust A.-M."/>
            <person name="Dessus-Babus S."/>
            <person name="Altorfer M."/>
            <person name="Burckhardt D."/>
            <person name="Oertli M."/>
            <person name="Naumann U."/>
            <person name="Petersen F."/>
            <person name="Wong J."/>
        </authorList>
    </citation>
    <scope>NUCLEOTIDE SEQUENCE</scope>
    <source>
        <strain evidence="23">GSM-AAB239-AS_SAM_17_03QT</strain>
        <tissue evidence="23">Leaf</tissue>
    </source>
</reference>
<dbReference type="Gene3D" id="1.10.510.10">
    <property type="entry name" value="Transferase(Phosphotransferase) domain 1"/>
    <property type="match status" value="1"/>
</dbReference>
<dbReference type="SUPFAM" id="SSF56112">
    <property type="entry name" value="Protein kinase-like (PK-like)"/>
    <property type="match status" value="1"/>
</dbReference>
<feature type="signal peptide" evidence="21">
    <location>
        <begin position="1"/>
        <end position="19"/>
    </location>
</feature>
<evidence type="ECO:0000256" key="14">
    <source>
        <dbReference type="ARBA" id="ARBA00023170"/>
    </source>
</evidence>
<dbReference type="SMART" id="SM00220">
    <property type="entry name" value="S_TKc"/>
    <property type="match status" value="1"/>
</dbReference>
<keyword evidence="12 20" id="KW-1133">Transmembrane helix</keyword>
<sequence length="691" mass="76368">MESLFFLHLLALLVVVVLASGASRSKTKFMECSPTPLVCKDAINDPALSISYPFRKEGMAEYCGHGHPQFQVSCISYNSQNVPVLAISGKEYLVQNINYDTRFLAVSELAYSYSDSCSDPHLFTNTTIDSRFFNYSKNDINLTMYFNCIPMASSTLKNISCLETAGNHSYYRLPDHDNSSAPPPQEMCSSIVVIPMYADNAIPFLKGRVDFLGVLQNGFGLNWMAGGEWCAGCAHSGGVCGHDSSSPDAQTCFCPDGRTANGTCNIRDAKSRKAIAIGASLGAAALIAVCCALLCWCKRKKRLQQLGLSKLLSWSTCSKLSSKEDTELGESNYHTHIFSYDELQEATNGFDVSRELGDGGFGTVYKGKLRDGRTVAVKRLYENNYRRLQQFMNEVDILSRLRHQHLVTLYGCTSRHSRELLLVYEYIPNGTVADHLHGPHASAGTLPWHSRISIAIETADALAYLHAVEPQIIHRDVKSNNILLDNNFHVKVADFGLSRLFPLDATHVSTAPQGTPGYVDPEYHQCYQLTDKSDVYSFGVVLVELISSKPAVDISRTRHEINLANMAVSKIQKCELDQLVDPLLGYHSDLEVKRMITQVAELAFTCLQSDGDLRPSIKEVLEILRGIESGSYKAEKGYCCEDADAAELDTQLLKKNVSVPFSPDTVTERWQSRSTTPSNSNNNNNNNSNSG</sequence>
<evidence type="ECO:0000313" key="23">
    <source>
        <dbReference type="EMBL" id="KAJ6795924.1"/>
    </source>
</evidence>
<keyword evidence="11 18" id="KW-0067">ATP-binding</keyword>
<evidence type="ECO:0000256" key="19">
    <source>
        <dbReference type="SAM" id="MobiDB-lite"/>
    </source>
</evidence>
<dbReference type="Pfam" id="PF13947">
    <property type="entry name" value="GUB_WAK_bind"/>
    <property type="match status" value="1"/>
</dbReference>
<name>A0AAX6DVZ7_IRIPA</name>
<evidence type="ECO:0000256" key="3">
    <source>
        <dbReference type="ARBA" id="ARBA00022475"/>
    </source>
</evidence>
<dbReference type="PROSITE" id="PS00108">
    <property type="entry name" value="PROTEIN_KINASE_ST"/>
    <property type="match status" value="1"/>
</dbReference>
<dbReference type="CDD" id="cd14066">
    <property type="entry name" value="STKc_IRAK"/>
    <property type="match status" value="1"/>
</dbReference>
<comment type="catalytic activity">
    <reaction evidence="17">
        <text>L-seryl-[protein] + ATP = O-phospho-L-seryl-[protein] + ADP + H(+)</text>
        <dbReference type="Rhea" id="RHEA:17989"/>
        <dbReference type="Rhea" id="RHEA-COMP:9863"/>
        <dbReference type="Rhea" id="RHEA-COMP:11604"/>
        <dbReference type="ChEBI" id="CHEBI:15378"/>
        <dbReference type="ChEBI" id="CHEBI:29999"/>
        <dbReference type="ChEBI" id="CHEBI:30616"/>
        <dbReference type="ChEBI" id="CHEBI:83421"/>
        <dbReference type="ChEBI" id="CHEBI:456216"/>
        <dbReference type="EC" id="2.7.11.1"/>
    </reaction>
</comment>
<evidence type="ECO:0000256" key="9">
    <source>
        <dbReference type="ARBA" id="ARBA00022741"/>
    </source>
</evidence>
<organism evidence="23 24">
    <name type="scientific">Iris pallida</name>
    <name type="common">Sweet iris</name>
    <dbReference type="NCBI Taxonomy" id="29817"/>
    <lineage>
        <taxon>Eukaryota</taxon>
        <taxon>Viridiplantae</taxon>
        <taxon>Streptophyta</taxon>
        <taxon>Embryophyta</taxon>
        <taxon>Tracheophyta</taxon>
        <taxon>Spermatophyta</taxon>
        <taxon>Magnoliopsida</taxon>
        <taxon>Liliopsida</taxon>
        <taxon>Asparagales</taxon>
        <taxon>Iridaceae</taxon>
        <taxon>Iridoideae</taxon>
        <taxon>Irideae</taxon>
        <taxon>Iris</taxon>
    </lineage>
</organism>
<dbReference type="Pfam" id="PF14380">
    <property type="entry name" value="WAK_assoc"/>
    <property type="match status" value="1"/>
</dbReference>
<evidence type="ECO:0000256" key="18">
    <source>
        <dbReference type="PROSITE-ProRule" id="PRU10141"/>
    </source>
</evidence>
<feature type="transmembrane region" description="Helical" evidence="20">
    <location>
        <begin position="274"/>
        <end position="296"/>
    </location>
</feature>
<comment type="caution">
    <text evidence="23">The sequence shown here is derived from an EMBL/GenBank/DDBJ whole genome shotgun (WGS) entry which is preliminary data.</text>
</comment>
<dbReference type="FunFam" id="1.10.510.10:FF:000161">
    <property type="entry name" value="Wall-associated receptor kinase-like 20"/>
    <property type="match status" value="1"/>
</dbReference>
<dbReference type="PANTHER" id="PTHR46008:SF2">
    <property type="entry name" value="LEAF RUST 10 DISEASE-RESISTANCE LOCUS RECEPTOR-LIKE PROTEIN KINASE-LIKE 1.4"/>
    <property type="match status" value="1"/>
</dbReference>
<evidence type="ECO:0000256" key="1">
    <source>
        <dbReference type="ARBA" id="ARBA00004251"/>
    </source>
</evidence>
<comment type="catalytic activity">
    <reaction evidence="16">
        <text>L-threonyl-[protein] + ATP = O-phospho-L-threonyl-[protein] + ADP + H(+)</text>
        <dbReference type="Rhea" id="RHEA:46608"/>
        <dbReference type="Rhea" id="RHEA-COMP:11060"/>
        <dbReference type="Rhea" id="RHEA-COMP:11605"/>
        <dbReference type="ChEBI" id="CHEBI:15378"/>
        <dbReference type="ChEBI" id="CHEBI:30013"/>
        <dbReference type="ChEBI" id="CHEBI:30616"/>
        <dbReference type="ChEBI" id="CHEBI:61977"/>
        <dbReference type="ChEBI" id="CHEBI:456216"/>
        <dbReference type="EC" id="2.7.11.1"/>
    </reaction>
</comment>
<dbReference type="InterPro" id="IPR025287">
    <property type="entry name" value="WAK_GUB"/>
</dbReference>
<evidence type="ECO:0000256" key="10">
    <source>
        <dbReference type="ARBA" id="ARBA00022777"/>
    </source>
</evidence>
<dbReference type="PROSITE" id="PS50011">
    <property type="entry name" value="PROTEIN_KINASE_DOM"/>
    <property type="match status" value="1"/>
</dbReference>
<dbReference type="Gene3D" id="3.30.200.20">
    <property type="entry name" value="Phosphorylase Kinase, domain 1"/>
    <property type="match status" value="1"/>
</dbReference>
<proteinExistence type="predicted"/>
<dbReference type="Proteomes" id="UP001140949">
    <property type="component" value="Unassembled WGS sequence"/>
</dbReference>
<dbReference type="Pfam" id="PF00069">
    <property type="entry name" value="Pkinase"/>
    <property type="match status" value="1"/>
</dbReference>
<keyword evidence="14 23" id="KW-0675">Receptor</keyword>
<keyword evidence="13 20" id="KW-0472">Membrane</keyword>
<protein>
    <recommendedName>
        <fullName evidence="2">non-specific serine/threonine protein kinase</fullName>
        <ecNumber evidence="2">2.7.11.1</ecNumber>
    </recommendedName>
</protein>
<feature type="compositionally biased region" description="Low complexity" evidence="19">
    <location>
        <begin position="678"/>
        <end position="691"/>
    </location>
</feature>
<keyword evidence="6" id="KW-0808">Transferase</keyword>
<dbReference type="InterPro" id="IPR011009">
    <property type="entry name" value="Kinase-like_dom_sf"/>
</dbReference>
<keyword evidence="5" id="KW-0597">Phosphoprotein</keyword>
<gene>
    <name evidence="23" type="ORF">M6B38_223875</name>
</gene>
<keyword evidence="15" id="KW-0325">Glycoprotein</keyword>
<dbReference type="GO" id="GO:0005886">
    <property type="term" value="C:plasma membrane"/>
    <property type="evidence" value="ECO:0007669"/>
    <property type="project" value="UniProtKB-SubCell"/>
</dbReference>
<feature type="binding site" evidence="18">
    <location>
        <position position="378"/>
    </location>
    <ligand>
        <name>ATP</name>
        <dbReference type="ChEBI" id="CHEBI:30616"/>
    </ligand>
</feature>
<evidence type="ECO:0000256" key="15">
    <source>
        <dbReference type="ARBA" id="ARBA00023180"/>
    </source>
</evidence>
<feature type="region of interest" description="Disordered" evidence="19">
    <location>
        <begin position="663"/>
        <end position="691"/>
    </location>
</feature>
<keyword evidence="9 18" id="KW-0547">Nucleotide-binding</keyword>
<dbReference type="AlphaFoldDB" id="A0AAX6DVZ7"/>
<keyword evidence="8 21" id="KW-0732">Signal</keyword>
<dbReference type="PANTHER" id="PTHR46008">
    <property type="entry name" value="LEAF RUST 10 DISEASE-RESISTANCE LOCUS RECEPTOR-LIKE PROTEIN KINASE-LIKE 1.4"/>
    <property type="match status" value="1"/>
</dbReference>
<keyword evidence="24" id="KW-1185">Reference proteome</keyword>
<reference evidence="23" key="1">
    <citation type="journal article" date="2023" name="GigaByte">
        <title>Genome assembly of the bearded iris, Iris pallida Lam.</title>
        <authorList>
            <person name="Bruccoleri R.E."/>
            <person name="Oakeley E.J."/>
            <person name="Faust A.M.E."/>
            <person name="Altorfer M."/>
            <person name="Dessus-Babus S."/>
            <person name="Burckhardt D."/>
            <person name="Oertli M."/>
            <person name="Naumann U."/>
            <person name="Petersen F."/>
            <person name="Wong J."/>
        </authorList>
    </citation>
    <scope>NUCLEOTIDE SEQUENCE</scope>
    <source>
        <strain evidence="23">GSM-AAB239-AS_SAM_17_03QT</strain>
    </source>
</reference>
<evidence type="ECO:0000256" key="8">
    <source>
        <dbReference type="ARBA" id="ARBA00022729"/>
    </source>
</evidence>
<evidence type="ECO:0000256" key="13">
    <source>
        <dbReference type="ARBA" id="ARBA00023136"/>
    </source>
</evidence>
<dbReference type="InterPro" id="IPR032872">
    <property type="entry name" value="WAK_assoc_C"/>
</dbReference>
<evidence type="ECO:0000256" key="2">
    <source>
        <dbReference type="ARBA" id="ARBA00012513"/>
    </source>
</evidence>
<dbReference type="InterPro" id="IPR008271">
    <property type="entry name" value="Ser/Thr_kinase_AS"/>
</dbReference>
<dbReference type="EMBL" id="JANAVB010041619">
    <property type="protein sequence ID" value="KAJ6795924.1"/>
    <property type="molecule type" value="Genomic_DNA"/>
</dbReference>
<dbReference type="GO" id="GO:0030247">
    <property type="term" value="F:polysaccharide binding"/>
    <property type="evidence" value="ECO:0007669"/>
    <property type="project" value="InterPro"/>
</dbReference>
<evidence type="ECO:0000256" key="16">
    <source>
        <dbReference type="ARBA" id="ARBA00047899"/>
    </source>
</evidence>
<dbReference type="FunFam" id="3.30.200.20:FF:000214">
    <property type="entry name" value="WAK1-OsWAK receptor-like cytoplasmic kinase (OsWAK-RLCK)"/>
    <property type="match status" value="1"/>
</dbReference>
<accession>A0AAX6DVZ7</accession>
<feature type="domain" description="Protein kinase" evidence="22">
    <location>
        <begin position="350"/>
        <end position="627"/>
    </location>
</feature>
<dbReference type="PROSITE" id="PS00107">
    <property type="entry name" value="PROTEIN_KINASE_ATP"/>
    <property type="match status" value="1"/>
</dbReference>
<comment type="subcellular location">
    <subcellularLocation>
        <location evidence="1">Cell membrane</location>
        <topology evidence="1">Single-pass type I membrane protein</topology>
    </subcellularLocation>
</comment>
<keyword evidence="10 23" id="KW-0418">Kinase</keyword>
<dbReference type="GO" id="GO:0004674">
    <property type="term" value="F:protein serine/threonine kinase activity"/>
    <property type="evidence" value="ECO:0007669"/>
    <property type="project" value="UniProtKB-KW"/>
</dbReference>
<dbReference type="GO" id="GO:0005524">
    <property type="term" value="F:ATP binding"/>
    <property type="evidence" value="ECO:0007669"/>
    <property type="project" value="UniProtKB-UniRule"/>
</dbReference>
<evidence type="ECO:0000259" key="22">
    <source>
        <dbReference type="PROSITE" id="PS50011"/>
    </source>
</evidence>
<evidence type="ECO:0000256" key="5">
    <source>
        <dbReference type="ARBA" id="ARBA00022553"/>
    </source>
</evidence>
<keyword evidence="4" id="KW-0723">Serine/threonine-protein kinase</keyword>
<keyword evidence="3" id="KW-1003">Cell membrane</keyword>
<evidence type="ECO:0000256" key="12">
    <source>
        <dbReference type="ARBA" id="ARBA00022989"/>
    </source>
</evidence>